<dbReference type="RefSeq" id="XP_044677240.1">
    <property type="nucleotide sequence ID" value="XM_044828686.1"/>
</dbReference>
<keyword evidence="1" id="KW-0812">Transmembrane</keyword>
<keyword evidence="1" id="KW-1133">Transmembrane helix</keyword>
<dbReference type="InterPro" id="IPR051704">
    <property type="entry name" value="FAD_aromatic-hydroxylase"/>
</dbReference>
<dbReference type="EMBL" id="JAHBCI010000008">
    <property type="protein sequence ID" value="KAG9498240.1"/>
    <property type="molecule type" value="Genomic_DNA"/>
</dbReference>
<protein>
    <submittedName>
        <fullName evidence="2">Uncharacterized protein</fullName>
    </submittedName>
</protein>
<dbReference type="KEGG" id="fmu:J7337_011136"/>
<name>A0A9P8DA99_9HYPO</name>
<dbReference type="Proteomes" id="UP000827133">
    <property type="component" value="Unassembled WGS sequence"/>
</dbReference>
<sequence length="141" mass="16249">MAARRHGAEDEKPIFSELFGSAGWRSGELIKEMSDSADFYCEHMGVVRDIAAAMLEPTEALHTYEERFRPFMKTVQDGIEKNKTYWYKMPSGPILLMALNLFLAIASFFRLDVLAKNAMREDTGDWKLPDYEGMDLRKKKD</sequence>
<comment type="caution">
    <text evidence="2">The sequence shown here is derived from an EMBL/GenBank/DDBJ whole genome shotgun (WGS) entry which is preliminary data.</text>
</comment>
<evidence type="ECO:0000256" key="1">
    <source>
        <dbReference type="SAM" id="Phobius"/>
    </source>
</evidence>
<keyword evidence="3" id="KW-1185">Reference proteome</keyword>
<dbReference type="AlphaFoldDB" id="A0A9P8DA99"/>
<evidence type="ECO:0000313" key="3">
    <source>
        <dbReference type="Proteomes" id="UP000827133"/>
    </source>
</evidence>
<keyword evidence="1" id="KW-0472">Membrane</keyword>
<dbReference type="GeneID" id="68318992"/>
<dbReference type="PANTHER" id="PTHR46865:SF7">
    <property type="entry name" value="MONOOXYGENASE, PUTATIVE (AFU_ORTHOLOGUE AFUA_8G07040)-RELATED"/>
    <property type="match status" value="1"/>
</dbReference>
<dbReference type="PANTHER" id="PTHR46865">
    <property type="entry name" value="OXIDOREDUCTASE-RELATED"/>
    <property type="match status" value="1"/>
</dbReference>
<gene>
    <name evidence="2" type="ORF">J7337_011136</name>
</gene>
<feature type="transmembrane region" description="Helical" evidence="1">
    <location>
        <begin position="94"/>
        <end position="111"/>
    </location>
</feature>
<proteinExistence type="predicted"/>
<reference evidence="2" key="1">
    <citation type="journal article" date="2021" name="Mol. Plant Microbe Interact.">
        <title>Telomere to telomere genome assembly of Fusarium musae F31, causal agent of crown rot disease of banana.</title>
        <authorList>
            <person name="Degradi L."/>
            <person name="Tava V."/>
            <person name="Kunova A."/>
            <person name="Cortesi P."/>
            <person name="Saracchi M."/>
            <person name="Pasquali M."/>
        </authorList>
    </citation>
    <scope>NUCLEOTIDE SEQUENCE</scope>
    <source>
        <strain evidence="2">F31</strain>
    </source>
</reference>
<evidence type="ECO:0000313" key="2">
    <source>
        <dbReference type="EMBL" id="KAG9498240.1"/>
    </source>
</evidence>
<organism evidence="2 3">
    <name type="scientific">Fusarium musae</name>
    <dbReference type="NCBI Taxonomy" id="1042133"/>
    <lineage>
        <taxon>Eukaryota</taxon>
        <taxon>Fungi</taxon>
        <taxon>Dikarya</taxon>
        <taxon>Ascomycota</taxon>
        <taxon>Pezizomycotina</taxon>
        <taxon>Sordariomycetes</taxon>
        <taxon>Hypocreomycetidae</taxon>
        <taxon>Hypocreales</taxon>
        <taxon>Nectriaceae</taxon>
        <taxon>Fusarium</taxon>
    </lineage>
</organism>
<accession>A0A9P8DA99</accession>